<proteinExistence type="inferred from homology"/>
<keyword evidence="7 12" id="KW-1133">Transmembrane helix</keyword>
<dbReference type="STRING" id="37546.A0A1B0G3D5"/>
<accession>A0A1B0G3D5</accession>
<protein>
    <submittedName>
        <fullName evidence="15">Uncharacterized protein</fullName>
    </submittedName>
</protein>
<dbReference type="GO" id="GO:0034702">
    <property type="term" value="C:monoatomic ion channel complex"/>
    <property type="evidence" value="ECO:0007669"/>
    <property type="project" value="UniProtKB-KW"/>
</dbReference>
<evidence type="ECO:0000259" key="14">
    <source>
        <dbReference type="Pfam" id="PF17655"/>
    </source>
</evidence>
<dbReference type="SUPFAM" id="SSF81296">
    <property type="entry name" value="E set domains"/>
    <property type="match status" value="1"/>
</dbReference>
<keyword evidence="2 11" id="KW-0813">Transport</keyword>
<dbReference type="VEuPathDB" id="VectorBase:GMOY007836"/>
<reference evidence="15" key="1">
    <citation type="submission" date="2020-05" db="UniProtKB">
        <authorList>
            <consortium name="EnsemblMetazoa"/>
        </authorList>
    </citation>
    <scope>IDENTIFICATION</scope>
    <source>
        <strain evidence="15">Yale</strain>
    </source>
</reference>
<keyword evidence="10 11" id="KW-0407">Ion channel</keyword>
<keyword evidence="3 11" id="KW-0633">Potassium transport</keyword>
<dbReference type="InterPro" id="IPR041647">
    <property type="entry name" value="IRK_C"/>
</dbReference>
<keyword evidence="6 11" id="KW-0630">Potassium</keyword>
<keyword evidence="4 11" id="KW-0812">Transmembrane</keyword>
<evidence type="ECO:0000313" key="16">
    <source>
        <dbReference type="Proteomes" id="UP000092444"/>
    </source>
</evidence>
<keyword evidence="8 11" id="KW-0406">Ion transport</keyword>
<dbReference type="GO" id="GO:0034765">
    <property type="term" value="P:regulation of monoatomic ion transmembrane transport"/>
    <property type="evidence" value="ECO:0007669"/>
    <property type="project" value="TreeGrafter"/>
</dbReference>
<evidence type="ECO:0000256" key="6">
    <source>
        <dbReference type="ARBA" id="ARBA00022958"/>
    </source>
</evidence>
<keyword evidence="9 12" id="KW-0472">Membrane</keyword>
<evidence type="ECO:0000256" key="5">
    <source>
        <dbReference type="ARBA" id="ARBA00022882"/>
    </source>
</evidence>
<dbReference type="InterPro" id="IPR040445">
    <property type="entry name" value="Kir_TM"/>
</dbReference>
<dbReference type="Proteomes" id="UP000092444">
    <property type="component" value="Unassembled WGS sequence"/>
</dbReference>
<evidence type="ECO:0000256" key="4">
    <source>
        <dbReference type="ARBA" id="ARBA00022692"/>
    </source>
</evidence>
<evidence type="ECO:0000256" key="1">
    <source>
        <dbReference type="ARBA" id="ARBA00004141"/>
    </source>
</evidence>
<dbReference type="Pfam" id="PF17655">
    <property type="entry name" value="IRK_C"/>
    <property type="match status" value="1"/>
</dbReference>
<evidence type="ECO:0000256" key="2">
    <source>
        <dbReference type="ARBA" id="ARBA00022448"/>
    </source>
</evidence>
<dbReference type="InterPro" id="IPR016449">
    <property type="entry name" value="K_chnl_inward-rec_Kir"/>
</dbReference>
<dbReference type="InterPro" id="IPR013518">
    <property type="entry name" value="K_chnl_inward-rec_Kir_cyto"/>
</dbReference>
<dbReference type="PhylomeDB" id="A0A1B0G3D5"/>
<organism evidence="15 16">
    <name type="scientific">Glossina morsitans morsitans</name>
    <name type="common">Savannah tsetse fly</name>
    <dbReference type="NCBI Taxonomy" id="37546"/>
    <lineage>
        <taxon>Eukaryota</taxon>
        <taxon>Metazoa</taxon>
        <taxon>Ecdysozoa</taxon>
        <taxon>Arthropoda</taxon>
        <taxon>Hexapoda</taxon>
        <taxon>Insecta</taxon>
        <taxon>Pterygota</taxon>
        <taxon>Neoptera</taxon>
        <taxon>Endopterygota</taxon>
        <taxon>Diptera</taxon>
        <taxon>Brachycera</taxon>
        <taxon>Muscomorpha</taxon>
        <taxon>Hippoboscoidea</taxon>
        <taxon>Glossinidae</taxon>
        <taxon>Glossina</taxon>
    </lineage>
</organism>
<dbReference type="Gene3D" id="2.60.40.1400">
    <property type="entry name" value="G protein-activated inward rectifier potassium channel 1"/>
    <property type="match status" value="1"/>
</dbReference>
<dbReference type="EnsemblMetazoa" id="GMOY007836-RA">
    <property type="protein sequence ID" value="GMOY007836-PA"/>
    <property type="gene ID" value="GMOY007836"/>
</dbReference>
<dbReference type="Pfam" id="PF01007">
    <property type="entry name" value="IRK"/>
    <property type="match status" value="1"/>
</dbReference>
<dbReference type="InterPro" id="IPR014756">
    <property type="entry name" value="Ig_E-set"/>
</dbReference>
<feature type="domain" description="Inward rectifier potassium channel C-terminal" evidence="14">
    <location>
        <begin position="250"/>
        <end position="410"/>
    </location>
</feature>
<name>A0A1B0G3D5_GLOMM</name>
<sequence>MRATSSPEIQRSTTKPRYFEVTSMQSSQETERLTDNIDYQGENASLGNRSLLSPFTQGSTNFVSGNEWSGSTIELNADLRRNESESLCSYRKPNRVMERNGHENVIFTKIPEKSWRYIRDFVTTLIELDWKYTLTMFVGSYLLSWIFFAMLCYMVAYSHGDLLFDEITGERLGEGKYPCIVGVYDFTSMLIYSIETQTTIGFGEKYPSEECPETMFLFIMQIICSIAIEGGMVSIIYVKTARPVRQNTKLKFSDKAVICYRDGKLCLLFRVCDPREQQSIKSKIRVYMIVDRPTREGEIIKTHAELKLINNGQQIIAWPEIVCHVIDESSPMRDFKSAKDLNAAHFELYVSIVGVSPATAQVTETRTSYMPQEVHWGQRFVNIITYDANSRRYVYDYSNFNTTISVDMAKEMEQYK</sequence>
<dbReference type="GO" id="GO:0005886">
    <property type="term" value="C:plasma membrane"/>
    <property type="evidence" value="ECO:0007669"/>
    <property type="project" value="TreeGrafter"/>
</dbReference>
<dbReference type="PANTHER" id="PTHR11767">
    <property type="entry name" value="INWARD RECTIFIER POTASSIUM CHANNEL"/>
    <property type="match status" value="1"/>
</dbReference>
<evidence type="ECO:0000256" key="11">
    <source>
        <dbReference type="RuleBase" id="RU003822"/>
    </source>
</evidence>
<dbReference type="Gene3D" id="1.10.287.70">
    <property type="match status" value="1"/>
</dbReference>
<dbReference type="PANTHER" id="PTHR11767:SF115">
    <property type="entry name" value="INWARDLY RECTIFYING POTASSIUM CHANNEL 3, ISOFORM D"/>
    <property type="match status" value="1"/>
</dbReference>
<dbReference type="GO" id="GO:1990573">
    <property type="term" value="P:potassium ion import across plasma membrane"/>
    <property type="evidence" value="ECO:0007669"/>
    <property type="project" value="TreeGrafter"/>
</dbReference>
<dbReference type="SUPFAM" id="SSF81324">
    <property type="entry name" value="Voltage-gated potassium channels"/>
    <property type="match status" value="1"/>
</dbReference>
<dbReference type="GO" id="GO:0005242">
    <property type="term" value="F:inward rectifier potassium channel activity"/>
    <property type="evidence" value="ECO:0007669"/>
    <property type="project" value="InterPro"/>
</dbReference>
<dbReference type="PRINTS" id="PR01320">
    <property type="entry name" value="KIRCHANNEL"/>
</dbReference>
<feature type="transmembrane region" description="Helical" evidence="12">
    <location>
        <begin position="215"/>
        <end position="238"/>
    </location>
</feature>
<keyword evidence="16" id="KW-1185">Reference proteome</keyword>
<feature type="domain" description="Potassium channel inwardly rectifying transmembrane" evidence="13">
    <location>
        <begin position="97"/>
        <end position="243"/>
    </location>
</feature>
<evidence type="ECO:0000259" key="13">
    <source>
        <dbReference type="Pfam" id="PF01007"/>
    </source>
</evidence>
<comment type="subcellular location">
    <subcellularLocation>
        <location evidence="1 11">Membrane</location>
        <topology evidence="1 11">Multi-pass membrane protein</topology>
    </subcellularLocation>
</comment>
<evidence type="ECO:0000313" key="15">
    <source>
        <dbReference type="EnsemblMetazoa" id="GMOY007836-PA"/>
    </source>
</evidence>
<evidence type="ECO:0000256" key="3">
    <source>
        <dbReference type="ARBA" id="ARBA00022538"/>
    </source>
</evidence>
<evidence type="ECO:0000256" key="12">
    <source>
        <dbReference type="SAM" id="Phobius"/>
    </source>
</evidence>
<dbReference type="AlphaFoldDB" id="A0A1B0G3D5"/>
<keyword evidence="5 11" id="KW-0851">Voltage-gated channel</keyword>
<feature type="transmembrane region" description="Helical" evidence="12">
    <location>
        <begin position="134"/>
        <end position="156"/>
    </location>
</feature>
<evidence type="ECO:0000256" key="7">
    <source>
        <dbReference type="ARBA" id="ARBA00022989"/>
    </source>
</evidence>
<evidence type="ECO:0000256" key="8">
    <source>
        <dbReference type="ARBA" id="ARBA00023065"/>
    </source>
</evidence>
<evidence type="ECO:0000256" key="9">
    <source>
        <dbReference type="ARBA" id="ARBA00023136"/>
    </source>
</evidence>
<dbReference type="EMBL" id="CCAG010009525">
    <property type="status" value="NOT_ANNOTATED_CDS"/>
    <property type="molecule type" value="Genomic_DNA"/>
</dbReference>
<comment type="similarity">
    <text evidence="11">Belongs to the inward rectifier-type potassium channel (TC 1.A.2.1) family.</text>
</comment>
<evidence type="ECO:0000256" key="10">
    <source>
        <dbReference type="ARBA" id="ARBA00023303"/>
    </source>
</evidence>